<gene>
    <name evidence="1" type="ORF">V6N11_030994</name>
</gene>
<name>A0ABR1Z8I9_9ROSI</name>
<reference evidence="1 2" key="1">
    <citation type="journal article" date="2024" name="G3 (Bethesda)">
        <title>Genome assembly of Hibiscus sabdariffa L. provides insights into metabolisms of medicinal natural products.</title>
        <authorList>
            <person name="Kim T."/>
        </authorList>
    </citation>
    <scope>NUCLEOTIDE SEQUENCE [LARGE SCALE GENOMIC DNA]</scope>
    <source>
        <strain evidence="1">TK-2024</strain>
        <tissue evidence="1">Old leaves</tissue>
    </source>
</reference>
<comment type="caution">
    <text evidence="1">The sequence shown here is derived from an EMBL/GenBank/DDBJ whole genome shotgun (WGS) entry which is preliminary data.</text>
</comment>
<dbReference type="PANTHER" id="PTHR31236:SF32">
    <property type="entry name" value="BURP DOMAIN PROTEIN USPL1-LIKE"/>
    <property type="match status" value="1"/>
</dbReference>
<dbReference type="SMART" id="SM01045">
    <property type="entry name" value="BURP"/>
    <property type="match status" value="1"/>
</dbReference>
<dbReference type="InterPro" id="IPR044816">
    <property type="entry name" value="BURP"/>
</dbReference>
<protein>
    <submittedName>
        <fullName evidence="1">Uncharacterized protein</fullName>
    </submittedName>
</protein>
<dbReference type="InterPro" id="IPR004873">
    <property type="entry name" value="BURP_dom"/>
</dbReference>
<dbReference type="PANTHER" id="PTHR31236">
    <property type="entry name" value="BURP DOMAIN PROTEIN USPL1-LIKE"/>
    <property type="match status" value="1"/>
</dbReference>
<dbReference type="EMBL" id="JBBPBN010002346">
    <property type="protein sequence ID" value="KAK8476262.1"/>
    <property type="molecule type" value="Genomic_DNA"/>
</dbReference>
<dbReference type="Pfam" id="PF03181">
    <property type="entry name" value="BURP"/>
    <property type="match status" value="1"/>
</dbReference>
<keyword evidence="2" id="KW-1185">Reference proteome</keyword>
<proteinExistence type="predicted"/>
<evidence type="ECO:0000313" key="1">
    <source>
        <dbReference type="EMBL" id="KAK8476262.1"/>
    </source>
</evidence>
<accession>A0ABR1Z8I9</accession>
<evidence type="ECO:0000313" key="2">
    <source>
        <dbReference type="Proteomes" id="UP001396334"/>
    </source>
</evidence>
<sequence length="287" mass="31921">MDNEFVSYSFILLLLATLAPGNVALAASHMEDATGVTSTTDFDGKHSSSHMGMGMDDLVNPAAKVFAFIKDIQVGKTMPIYFPYVSDPASFEFLPEEKIHGIPLSSEQLPELLRFFSFSLDSPQALAMKQTLHMCEAKPLEREVVGCVTSFESLADFAQRFFEPDSRPRLGVLRSSPISDTTPLLQNYTVLEYEEISTGKIIPCHNEPYPYAVYFCHFQPDTVNKVFMVSLGGENGDRVDAVFLCHMDTSAWDAGHISFRLLGVKPGESEICHFFPAYDLVVVPLPW</sequence>
<dbReference type="Proteomes" id="UP001396334">
    <property type="component" value="Unassembled WGS sequence"/>
</dbReference>
<organism evidence="1 2">
    <name type="scientific">Hibiscus sabdariffa</name>
    <name type="common">roselle</name>
    <dbReference type="NCBI Taxonomy" id="183260"/>
    <lineage>
        <taxon>Eukaryota</taxon>
        <taxon>Viridiplantae</taxon>
        <taxon>Streptophyta</taxon>
        <taxon>Embryophyta</taxon>
        <taxon>Tracheophyta</taxon>
        <taxon>Spermatophyta</taxon>
        <taxon>Magnoliopsida</taxon>
        <taxon>eudicotyledons</taxon>
        <taxon>Gunneridae</taxon>
        <taxon>Pentapetalae</taxon>
        <taxon>rosids</taxon>
        <taxon>malvids</taxon>
        <taxon>Malvales</taxon>
        <taxon>Malvaceae</taxon>
        <taxon>Malvoideae</taxon>
        <taxon>Hibiscus</taxon>
    </lineage>
</organism>
<dbReference type="PROSITE" id="PS51277">
    <property type="entry name" value="BURP"/>
    <property type="match status" value="1"/>
</dbReference>